<keyword evidence="4" id="KW-0479">Metal-binding</keyword>
<name>A0A2P8PVT5_9ACTN</name>
<dbReference type="Gene3D" id="3.20.20.140">
    <property type="entry name" value="Metal-dependent hydrolases"/>
    <property type="match status" value="1"/>
</dbReference>
<dbReference type="GO" id="GO:0004038">
    <property type="term" value="F:allantoinase activity"/>
    <property type="evidence" value="ECO:0007669"/>
    <property type="project" value="TreeGrafter"/>
</dbReference>
<organism evidence="8 9">
    <name type="scientific">Streptomyces dioscori</name>
    <dbReference type="NCBI Taxonomy" id="2109333"/>
    <lineage>
        <taxon>Bacteria</taxon>
        <taxon>Bacillati</taxon>
        <taxon>Actinomycetota</taxon>
        <taxon>Actinomycetes</taxon>
        <taxon>Kitasatosporales</taxon>
        <taxon>Streptomycetaceae</taxon>
        <taxon>Streptomyces</taxon>
        <taxon>Streptomyces aurantiacus group</taxon>
    </lineage>
</organism>
<dbReference type="PANTHER" id="PTHR43668:SF2">
    <property type="entry name" value="ALLANTOINASE"/>
    <property type="match status" value="1"/>
</dbReference>
<feature type="compositionally biased region" description="Basic and acidic residues" evidence="6">
    <location>
        <begin position="335"/>
        <end position="346"/>
    </location>
</feature>
<feature type="domain" description="Amidohydrolase-related" evidence="7">
    <location>
        <begin position="76"/>
        <end position="454"/>
    </location>
</feature>
<dbReference type="AlphaFoldDB" id="A0A2P8PVT5"/>
<comment type="similarity">
    <text evidence="3">Belongs to the metallo-dependent hydrolases superfamily. DHOase family. Class I DHOase subfamily.</text>
</comment>
<dbReference type="SUPFAM" id="SSF51556">
    <property type="entry name" value="Metallo-dependent hydrolases"/>
    <property type="match status" value="1"/>
</dbReference>
<dbReference type="Proteomes" id="UP000240429">
    <property type="component" value="Unassembled WGS sequence"/>
</dbReference>
<evidence type="ECO:0000256" key="1">
    <source>
        <dbReference type="ARBA" id="ARBA00001947"/>
    </source>
</evidence>
<evidence type="ECO:0000259" key="7">
    <source>
        <dbReference type="Pfam" id="PF01979"/>
    </source>
</evidence>
<dbReference type="GO" id="GO:0005737">
    <property type="term" value="C:cytoplasm"/>
    <property type="evidence" value="ECO:0007669"/>
    <property type="project" value="TreeGrafter"/>
</dbReference>
<dbReference type="OrthoDB" id="9775759at2"/>
<accession>A0A2P8PVT5</accession>
<feature type="region of interest" description="Disordered" evidence="6">
    <location>
        <begin position="1"/>
        <end position="25"/>
    </location>
</feature>
<dbReference type="InterPro" id="IPR032466">
    <property type="entry name" value="Metal_Hydrolase"/>
</dbReference>
<evidence type="ECO:0000256" key="4">
    <source>
        <dbReference type="ARBA" id="ARBA00022723"/>
    </source>
</evidence>
<feature type="compositionally biased region" description="Pro residues" evidence="6">
    <location>
        <begin position="11"/>
        <end position="24"/>
    </location>
</feature>
<evidence type="ECO:0000313" key="9">
    <source>
        <dbReference type="Proteomes" id="UP000240429"/>
    </source>
</evidence>
<dbReference type="PANTHER" id="PTHR43668">
    <property type="entry name" value="ALLANTOINASE"/>
    <property type="match status" value="1"/>
</dbReference>
<sequence length="481" mass="51347">MPAAFSAGPPGAAPTGPPAGPPAGPAAELIVEGGRLVTPDGVRDGTVIVRDGRVAALLTPGEPLPPGPRLDAAGRYVLPGLIDSHVHFRTPGLEYKEDWEHGSRAALVGGVTTVMDMPNTRPPSLDESSMLAKAAVIQGTSWIDYRFHMGADPDHPELLADLDPRIAGSAKVFMAGHHTAPVVFRDGEQLRRAFAAAARGGVRLVLHAEDQHVFDLLDASSGAPDSYGGYEPHRPRSGGIVAVANVVRLVREFGTKTHILHVSSAEEADLLSAAAAEGLPLTYEVTGHHLSFTHDDTTRRGPRTRLSPAIRECRDQKRLWQAVLRGEVATLGSDHAPHTVEEKNRPPADAPPGLPGVQELATAVWTGLRTRDIAPDEAASHLARLMGEGPARLFDLAGKGRLEVGADADLTLLNPSDRWQFSAHDVQALCGWSAYEGWTFTGRFTSTVKGGQVVWDIRDGFSGRPEGRWLQGTARPLEVAR</sequence>
<dbReference type="EMBL" id="PYBJ01000032">
    <property type="protein sequence ID" value="PSM38102.1"/>
    <property type="molecule type" value="Genomic_DNA"/>
</dbReference>
<dbReference type="Gene3D" id="2.30.40.10">
    <property type="entry name" value="Urease, subunit C, domain 1"/>
    <property type="match status" value="1"/>
</dbReference>
<feature type="compositionally biased region" description="Low complexity" evidence="6">
    <location>
        <begin position="1"/>
        <end position="10"/>
    </location>
</feature>
<evidence type="ECO:0000256" key="5">
    <source>
        <dbReference type="ARBA" id="ARBA00022801"/>
    </source>
</evidence>
<proteinExistence type="inferred from homology"/>
<dbReference type="Pfam" id="PF01979">
    <property type="entry name" value="Amidohydro_1"/>
    <property type="match status" value="1"/>
</dbReference>
<dbReference type="InterPro" id="IPR006680">
    <property type="entry name" value="Amidohydro-rel"/>
</dbReference>
<protein>
    <submittedName>
        <fullName evidence="8">Dihydroorotase</fullName>
    </submittedName>
</protein>
<dbReference type="GO" id="GO:0046872">
    <property type="term" value="F:metal ion binding"/>
    <property type="evidence" value="ECO:0007669"/>
    <property type="project" value="UniProtKB-KW"/>
</dbReference>
<keyword evidence="9" id="KW-1185">Reference proteome</keyword>
<dbReference type="InterPro" id="IPR002195">
    <property type="entry name" value="Dihydroorotase_CS"/>
</dbReference>
<dbReference type="SUPFAM" id="SSF51338">
    <property type="entry name" value="Composite domain of metallo-dependent hydrolases"/>
    <property type="match status" value="1"/>
</dbReference>
<comment type="function">
    <text evidence="2">Catalyzes the reversible cyclization of carbamoyl aspartate to dihydroorotate.</text>
</comment>
<dbReference type="InterPro" id="IPR011059">
    <property type="entry name" value="Metal-dep_hydrolase_composite"/>
</dbReference>
<dbReference type="GO" id="GO:0006145">
    <property type="term" value="P:purine nucleobase catabolic process"/>
    <property type="evidence" value="ECO:0007669"/>
    <property type="project" value="TreeGrafter"/>
</dbReference>
<dbReference type="PROSITE" id="PS00482">
    <property type="entry name" value="DIHYDROOROTASE_1"/>
    <property type="match status" value="1"/>
</dbReference>
<reference evidence="8 9" key="1">
    <citation type="submission" date="2018-03" db="EMBL/GenBank/DDBJ databases">
        <title>Streptomyces dioscori sp. nov., a novel endophytic actinobacterium isolated from bulbil of Dioscorea bulbifera L.</title>
        <authorList>
            <person name="Zhikuan W."/>
        </authorList>
    </citation>
    <scope>NUCLEOTIDE SEQUENCE [LARGE SCALE GENOMIC DNA]</scope>
    <source>
        <strain evidence="8 9">A217</strain>
    </source>
</reference>
<evidence type="ECO:0000313" key="8">
    <source>
        <dbReference type="EMBL" id="PSM38102.1"/>
    </source>
</evidence>
<evidence type="ECO:0000256" key="6">
    <source>
        <dbReference type="SAM" id="MobiDB-lite"/>
    </source>
</evidence>
<keyword evidence="5" id="KW-0378">Hydrolase</keyword>
<comment type="caution">
    <text evidence="8">The sequence shown here is derived from an EMBL/GenBank/DDBJ whole genome shotgun (WGS) entry which is preliminary data.</text>
</comment>
<dbReference type="InterPro" id="IPR050138">
    <property type="entry name" value="DHOase/Allantoinase_Hydrolase"/>
</dbReference>
<comment type="cofactor">
    <cofactor evidence="1">
        <name>Zn(2+)</name>
        <dbReference type="ChEBI" id="CHEBI:29105"/>
    </cofactor>
</comment>
<gene>
    <name evidence="8" type="ORF">C6Y14_38965</name>
</gene>
<evidence type="ECO:0000256" key="2">
    <source>
        <dbReference type="ARBA" id="ARBA00002368"/>
    </source>
</evidence>
<evidence type="ECO:0000256" key="3">
    <source>
        <dbReference type="ARBA" id="ARBA00010286"/>
    </source>
</evidence>
<dbReference type="PROSITE" id="PS00483">
    <property type="entry name" value="DIHYDROOROTASE_2"/>
    <property type="match status" value="1"/>
</dbReference>
<feature type="region of interest" description="Disordered" evidence="6">
    <location>
        <begin position="331"/>
        <end position="355"/>
    </location>
</feature>